<evidence type="ECO:0000313" key="8">
    <source>
        <dbReference type="EMBL" id="CAB3809555.1"/>
    </source>
</evidence>
<sequence>MSHSTVGVRQRISLVVPFHNEAAVLNQFFVSVTAVLRSLPAMDYEIVCVNDGSTDATLDMLQIVCEHDRHVLVVDLSRNFGKEAALTAGIDVATGDAVIPFDADLQDPPEVIPQLVERWCEGYDVVLAKRAERNTDTWAKRATSYSYRLDRRASHSMQALTTAMCSGRARCFSPGHNWRAW</sequence>
<organism evidence="8 9">
    <name type="scientific">Paraburkholderia ultramafica</name>
    <dbReference type="NCBI Taxonomy" id="1544867"/>
    <lineage>
        <taxon>Bacteria</taxon>
        <taxon>Pseudomonadati</taxon>
        <taxon>Pseudomonadota</taxon>
        <taxon>Betaproteobacteria</taxon>
        <taxon>Burkholderiales</taxon>
        <taxon>Burkholderiaceae</taxon>
        <taxon>Paraburkholderia</taxon>
    </lineage>
</organism>
<evidence type="ECO:0000256" key="2">
    <source>
        <dbReference type="ARBA" id="ARBA00022676"/>
    </source>
</evidence>
<keyword evidence="9" id="KW-1185">Reference proteome</keyword>
<keyword evidence="5" id="KW-1133">Transmembrane helix</keyword>
<evidence type="ECO:0000256" key="5">
    <source>
        <dbReference type="ARBA" id="ARBA00022989"/>
    </source>
</evidence>
<accession>A0A6S7BRN4</accession>
<dbReference type="GO" id="GO:0005886">
    <property type="term" value="C:plasma membrane"/>
    <property type="evidence" value="ECO:0007669"/>
    <property type="project" value="TreeGrafter"/>
</dbReference>
<dbReference type="CDD" id="cd04187">
    <property type="entry name" value="DPM1_like_bac"/>
    <property type="match status" value="1"/>
</dbReference>
<evidence type="ECO:0000256" key="1">
    <source>
        <dbReference type="ARBA" id="ARBA00004141"/>
    </source>
</evidence>
<dbReference type="EMBL" id="CADIKK010000076">
    <property type="protein sequence ID" value="CAB3809555.1"/>
    <property type="molecule type" value="Genomic_DNA"/>
</dbReference>
<evidence type="ECO:0000313" key="9">
    <source>
        <dbReference type="Proteomes" id="UP000494365"/>
    </source>
</evidence>
<dbReference type="SUPFAM" id="SSF53448">
    <property type="entry name" value="Nucleotide-diphospho-sugar transferases"/>
    <property type="match status" value="1"/>
</dbReference>
<keyword evidence="2 8" id="KW-0328">Glycosyltransferase</keyword>
<proteinExistence type="predicted"/>
<evidence type="ECO:0000256" key="6">
    <source>
        <dbReference type="ARBA" id="ARBA00023136"/>
    </source>
</evidence>
<dbReference type="Gene3D" id="3.90.550.10">
    <property type="entry name" value="Spore Coat Polysaccharide Biosynthesis Protein SpsA, Chain A"/>
    <property type="match status" value="1"/>
</dbReference>
<protein>
    <submittedName>
        <fullName evidence="8">Undecaprenyl-phosphate 4-deoxy-4-formamido-L-arabinose transferase</fullName>
        <ecNumber evidence="8">2.4.2.53</ecNumber>
    </submittedName>
</protein>
<dbReference type="InterPro" id="IPR001173">
    <property type="entry name" value="Glyco_trans_2-like"/>
</dbReference>
<dbReference type="InterPro" id="IPR029044">
    <property type="entry name" value="Nucleotide-diphossugar_trans"/>
</dbReference>
<comment type="subcellular location">
    <subcellularLocation>
        <location evidence="1">Membrane</location>
        <topology evidence="1">Multi-pass membrane protein</topology>
    </subcellularLocation>
</comment>
<dbReference type="PANTHER" id="PTHR48090">
    <property type="entry name" value="UNDECAPRENYL-PHOSPHATE 4-DEOXY-4-FORMAMIDO-L-ARABINOSE TRANSFERASE-RELATED"/>
    <property type="match status" value="1"/>
</dbReference>
<dbReference type="InterPro" id="IPR050256">
    <property type="entry name" value="Glycosyltransferase_2"/>
</dbReference>
<keyword evidence="6" id="KW-0472">Membrane</keyword>
<keyword evidence="3 8" id="KW-0808">Transferase</keyword>
<dbReference type="Pfam" id="PF00535">
    <property type="entry name" value="Glycos_transf_2"/>
    <property type="match status" value="1"/>
</dbReference>
<dbReference type="GO" id="GO:0099621">
    <property type="term" value="F:undecaprenyl-phosphate 4-deoxy-4-formamido-L-arabinose transferase activity"/>
    <property type="evidence" value="ECO:0007669"/>
    <property type="project" value="UniProtKB-EC"/>
</dbReference>
<evidence type="ECO:0000256" key="3">
    <source>
        <dbReference type="ARBA" id="ARBA00022679"/>
    </source>
</evidence>
<evidence type="ECO:0000256" key="4">
    <source>
        <dbReference type="ARBA" id="ARBA00022692"/>
    </source>
</evidence>
<keyword evidence="4" id="KW-0812">Transmembrane</keyword>
<dbReference type="PANTHER" id="PTHR48090:SF1">
    <property type="entry name" value="PROPHAGE BACTOPRENOL GLUCOSYL TRANSFERASE HOMOLOG"/>
    <property type="match status" value="1"/>
</dbReference>
<dbReference type="AlphaFoldDB" id="A0A6S7BRN4"/>
<evidence type="ECO:0000259" key="7">
    <source>
        <dbReference type="Pfam" id="PF00535"/>
    </source>
</evidence>
<dbReference type="EC" id="2.4.2.53" evidence="8"/>
<dbReference type="Proteomes" id="UP000494365">
    <property type="component" value="Unassembled WGS sequence"/>
</dbReference>
<reference evidence="8 9" key="1">
    <citation type="submission" date="2020-04" db="EMBL/GenBank/DDBJ databases">
        <authorList>
            <person name="De Canck E."/>
        </authorList>
    </citation>
    <scope>NUCLEOTIDE SEQUENCE [LARGE SCALE GENOMIC DNA]</scope>
    <source>
        <strain evidence="8 9">LMG 28614</strain>
    </source>
</reference>
<gene>
    <name evidence="8" type="primary">arnC_4</name>
    <name evidence="8" type="ORF">LMG28614_07066</name>
</gene>
<name>A0A6S7BRN4_9BURK</name>
<feature type="domain" description="Glycosyltransferase 2-like" evidence="7">
    <location>
        <begin position="13"/>
        <end position="168"/>
    </location>
</feature>